<comment type="caution">
    <text evidence="2">The sequence shown here is derived from an EMBL/GenBank/DDBJ whole genome shotgun (WGS) entry which is preliminary data.</text>
</comment>
<dbReference type="EMBL" id="BMFQ01000002">
    <property type="protein sequence ID" value="GGG48143.1"/>
    <property type="molecule type" value="Genomic_DNA"/>
</dbReference>
<accession>A0A917GJF3</accession>
<evidence type="ECO:0000313" key="3">
    <source>
        <dbReference type="Proteomes" id="UP000625976"/>
    </source>
</evidence>
<keyword evidence="3" id="KW-1185">Reference proteome</keyword>
<dbReference type="Proteomes" id="UP000625976">
    <property type="component" value="Unassembled WGS sequence"/>
</dbReference>
<evidence type="ECO:0000256" key="1">
    <source>
        <dbReference type="SAM" id="SignalP"/>
    </source>
</evidence>
<keyword evidence="1" id="KW-0732">Signal</keyword>
<evidence type="ECO:0000313" key="2">
    <source>
        <dbReference type="EMBL" id="GGG48143.1"/>
    </source>
</evidence>
<proteinExistence type="predicted"/>
<dbReference type="RefSeq" id="WP_188464256.1">
    <property type="nucleotide sequence ID" value="NZ_BMFQ01000002.1"/>
</dbReference>
<feature type="signal peptide" evidence="1">
    <location>
        <begin position="1"/>
        <end position="18"/>
    </location>
</feature>
<gene>
    <name evidence="2" type="ORF">GCM10010976_19410</name>
</gene>
<reference evidence="2" key="1">
    <citation type="journal article" date="2014" name="Int. J. Syst. Evol. Microbiol.">
        <title>Complete genome sequence of Corynebacterium casei LMG S-19264T (=DSM 44701T), isolated from a smear-ripened cheese.</title>
        <authorList>
            <consortium name="US DOE Joint Genome Institute (JGI-PGF)"/>
            <person name="Walter F."/>
            <person name="Albersmeier A."/>
            <person name="Kalinowski J."/>
            <person name="Ruckert C."/>
        </authorList>
    </citation>
    <scope>NUCLEOTIDE SEQUENCE</scope>
    <source>
        <strain evidence="2">CGMCC 1.12751</strain>
    </source>
</reference>
<dbReference type="AlphaFoldDB" id="A0A917GJF3"/>
<reference evidence="2" key="2">
    <citation type="submission" date="2020-09" db="EMBL/GenBank/DDBJ databases">
        <authorList>
            <person name="Sun Q."/>
            <person name="Zhou Y."/>
        </authorList>
    </citation>
    <scope>NUCLEOTIDE SEQUENCE</scope>
    <source>
        <strain evidence="2">CGMCC 1.12751</strain>
    </source>
</reference>
<protein>
    <submittedName>
        <fullName evidence="2">Uncharacterized protein</fullName>
    </submittedName>
</protein>
<name>A0A917GJF3_9FLAO</name>
<feature type="chain" id="PRO_5037862356" evidence="1">
    <location>
        <begin position="19"/>
        <end position="182"/>
    </location>
</feature>
<sequence>MKKLIYMIAFLAPAVFFAQEKPVNVNVSEETTTKIITVNDGREVTEQKVKVTTREVQDIELDSSDKNKVNQQIVASPTKVTQTVEIEDDRDTYYDSISESVTYNYNNTNYILKKNSNGFLITGSDAQPNFGNCIITNRANNYIFTSDNYNGIGYFDANSNFVVEYYDTSKKATSKKIFTLAK</sequence>
<organism evidence="2 3">
    <name type="scientific">Bizionia arctica</name>
    <dbReference type="NCBI Taxonomy" id="1495645"/>
    <lineage>
        <taxon>Bacteria</taxon>
        <taxon>Pseudomonadati</taxon>
        <taxon>Bacteroidota</taxon>
        <taxon>Flavobacteriia</taxon>
        <taxon>Flavobacteriales</taxon>
        <taxon>Flavobacteriaceae</taxon>
        <taxon>Bizionia</taxon>
    </lineage>
</organism>